<evidence type="ECO:0000256" key="6">
    <source>
        <dbReference type="ARBA" id="ARBA00023204"/>
    </source>
</evidence>
<evidence type="ECO:0000256" key="4">
    <source>
        <dbReference type="ARBA" id="ARBA00023125"/>
    </source>
</evidence>
<comment type="similarity">
    <text evidence="1">Belongs to the RuvC family.</text>
</comment>
<keyword evidence="5" id="KW-0233">DNA recombination</keyword>
<accession>A0A2K9D534</accession>
<dbReference type="GO" id="GO:0003677">
    <property type="term" value="F:DNA binding"/>
    <property type="evidence" value="ECO:0007669"/>
    <property type="project" value="UniProtKB-KW"/>
</dbReference>
<keyword evidence="4" id="KW-0238">DNA-binding</keyword>
<gene>
    <name evidence="7" type="ORF">CXR34_04355</name>
</gene>
<name>A0A2K9D534_9MICO</name>
<dbReference type="PRINTS" id="PR00696">
    <property type="entry name" value="RSOLVASERUVC"/>
</dbReference>
<dbReference type="AlphaFoldDB" id="A0A2K9D534"/>
<dbReference type="InterPro" id="IPR012337">
    <property type="entry name" value="RNaseH-like_sf"/>
</dbReference>
<organism evidence="7 8">
    <name type="scientific">Microbacterium hominis</name>
    <dbReference type="NCBI Taxonomy" id="162426"/>
    <lineage>
        <taxon>Bacteria</taxon>
        <taxon>Bacillati</taxon>
        <taxon>Actinomycetota</taxon>
        <taxon>Actinomycetes</taxon>
        <taxon>Micrococcales</taxon>
        <taxon>Microbacteriaceae</taxon>
        <taxon>Microbacterium</taxon>
    </lineage>
</organism>
<dbReference type="Gene3D" id="3.30.420.10">
    <property type="entry name" value="Ribonuclease H-like superfamily/Ribonuclease H"/>
    <property type="match status" value="1"/>
</dbReference>
<evidence type="ECO:0000313" key="7">
    <source>
        <dbReference type="EMBL" id="AUG28780.1"/>
    </source>
</evidence>
<keyword evidence="2" id="KW-0227">DNA damage</keyword>
<dbReference type="EMBL" id="CP025299">
    <property type="protein sequence ID" value="AUG28780.1"/>
    <property type="molecule type" value="Genomic_DNA"/>
</dbReference>
<proteinExistence type="inferred from homology"/>
<dbReference type="SUPFAM" id="SSF53098">
    <property type="entry name" value="Ribonuclease H-like"/>
    <property type="match status" value="1"/>
</dbReference>
<dbReference type="RefSeq" id="WP_101305708.1">
    <property type="nucleotide sequence ID" value="NZ_CP025299.1"/>
</dbReference>
<evidence type="ECO:0000256" key="1">
    <source>
        <dbReference type="ARBA" id="ARBA00009518"/>
    </source>
</evidence>
<sequence length="190" mass="19541">MSTPYSGAPTTQAPPTPIYVGLDLSLTSTGVATIHGDIVTVRRVASKATQGNTSDTAARLDRVVAEILGSIPLTEHTHVAIEGPSYGSVGFGQHVRAGLWWLVRTELARAGVDTIIAAPSTVKKYATGKGNAGKDAVLAAVVKRYSNVDVTGNDEADALVLAAICARRAGAPIEDSLPAVQAEAVAAVTR</sequence>
<keyword evidence="6" id="KW-0234">DNA repair</keyword>
<keyword evidence="3" id="KW-0460">Magnesium</keyword>
<dbReference type="GO" id="GO:0006281">
    <property type="term" value="P:DNA repair"/>
    <property type="evidence" value="ECO:0007669"/>
    <property type="project" value="UniProtKB-KW"/>
</dbReference>
<protein>
    <submittedName>
        <fullName evidence="7">Uncharacterized protein</fullName>
    </submittedName>
</protein>
<evidence type="ECO:0000256" key="5">
    <source>
        <dbReference type="ARBA" id="ARBA00023172"/>
    </source>
</evidence>
<dbReference type="Pfam" id="PF02075">
    <property type="entry name" value="RuvC"/>
    <property type="match status" value="1"/>
</dbReference>
<dbReference type="InterPro" id="IPR002176">
    <property type="entry name" value="X-over_junc_endoDNase_RuvC"/>
</dbReference>
<evidence type="ECO:0000256" key="2">
    <source>
        <dbReference type="ARBA" id="ARBA00022763"/>
    </source>
</evidence>
<reference evidence="7 8" key="1">
    <citation type="submission" date="2017-12" db="EMBL/GenBank/DDBJ databases">
        <title>Isolation and characterization of estrogens degradatiion strain Microbacterium hominis SJTG1.</title>
        <authorList>
            <person name="Xiong W."/>
            <person name="Yin C."/>
            <person name="Zheng D."/>
            <person name="Liang R."/>
        </authorList>
    </citation>
    <scope>NUCLEOTIDE SEQUENCE [LARGE SCALE GENOMIC DNA]</scope>
    <source>
        <strain evidence="7 8">SJTG1</strain>
    </source>
</reference>
<dbReference type="InterPro" id="IPR036397">
    <property type="entry name" value="RNaseH_sf"/>
</dbReference>
<dbReference type="GO" id="GO:0006310">
    <property type="term" value="P:DNA recombination"/>
    <property type="evidence" value="ECO:0007669"/>
    <property type="project" value="UniProtKB-KW"/>
</dbReference>
<evidence type="ECO:0000313" key="8">
    <source>
        <dbReference type="Proteomes" id="UP000233276"/>
    </source>
</evidence>
<dbReference type="KEGG" id="mhos:CXR34_04355"/>
<evidence type="ECO:0000256" key="3">
    <source>
        <dbReference type="ARBA" id="ARBA00022842"/>
    </source>
</evidence>
<dbReference type="GO" id="GO:0004520">
    <property type="term" value="F:DNA endonuclease activity"/>
    <property type="evidence" value="ECO:0007669"/>
    <property type="project" value="InterPro"/>
</dbReference>
<dbReference type="Proteomes" id="UP000233276">
    <property type="component" value="Chromosome"/>
</dbReference>